<dbReference type="EMBL" id="JASCZI010212188">
    <property type="protein sequence ID" value="MED6198664.1"/>
    <property type="molecule type" value="Genomic_DNA"/>
</dbReference>
<evidence type="ECO:0000313" key="1">
    <source>
        <dbReference type="EMBL" id="MED6198664.1"/>
    </source>
</evidence>
<protein>
    <submittedName>
        <fullName evidence="1">Uncharacterized protein</fullName>
    </submittedName>
</protein>
<proteinExistence type="predicted"/>
<comment type="caution">
    <text evidence="1">The sequence shown here is derived from an EMBL/GenBank/DDBJ whole genome shotgun (WGS) entry which is preliminary data.</text>
</comment>
<keyword evidence="2" id="KW-1185">Reference proteome</keyword>
<gene>
    <name evidence="1" type="ORF">PIB30_068646</name>
</gene>
<accession>A0ABU6XKS5</accession>
<organism evidence="1 2">
    <name type="scientific">Stylosanthes scabra</name>
    <dbReference type="NCBI Taxonomy" id="79078"/>
    <lineage>
        <taxon>Eukaryota</taxon>
        <taxon>Viridiplantae</taxon>
        <taxon>Streptophyta</taxon>
        <taxon>Embryophyta</taxon>
        <taxon>Tracheophyta</taxon>
        <taxon>Spermatophyta</taxon>
        <taxon>Magnoliopsida</taxon>
        <taxon>eudicotyledons</taxon>
        <taxon>Gunneridae</taxon>
        <taxon>Pentapetalae</taxon>
        <taxon>rosids</taxon>
        <taxon>fabids</taxon>
        <taxon>Fabales</taxon>
        <taxon>Fabaceae</taxon>
        <taxon>Papilionoideae</taxon>
        <taxon>50 kb inversion clade</taxon>
        <taxon>dalbergioids sensu lato</taxon>
        <taxon>Dalbergieae</taxon>
        <taxon>Pterocarpus clade</taxon>
        <taxon>Stylosanthes</taxon>
    </lineage>
</organism>
<reference evidence="1 2" key="1">
    <citation type="journal article" date="2023" name="Plants (Basel)">
        <title>Bridging the Gap: Combining Genomics and Transcriptomics Approaches to Understand Stylosanthes scabra, an Orphan Legume from the Brazilian Caatinga.</title>
        <authorList>
            <person name="Ferreira-Neto J.R.C."/>
            <person name="da Silva M.D."/>
            <person name="Binneck E."/>
            <person name="de Melo N.F."/>
            <person name="da Silva R.H."/>
            <person name="de Melo A.L.T.M."/>
            <person name="Pandolfi V."/>
            <person name="Bustamante F.O."/>
            <person name="Brasileiro-Vidal A.C."/>
            <person name="Benko-Iseppon A.M."/>
        </authorList>
    </citation>
    <scope>NUCLEOTIDE SEQUENCE [LARGE SCALE GENOMIC DNA]</scope>
    <source>
        <tissue evidence="1">Leaves</tissue>
    </source>
</reference>
<sequence length="187" mass="20455">MDNCAYALSLASRVYMRWELYGWIGPEGLDDERNDIEGSESTPSSRFNKLPRIELIHLVTEPIRFHSYFKFNVQNALRIDYSSSESILKRRILNREPRSRGACEANNSAYDNSGPSGVVSAVGSLFPRGTKANVVVYGSGRGPPANVPATNLGPGSMVLRGSTNDGYPVLVLDRSGLAMITDRVSSP</sequence>
<dbReference type="Proteomes" id="UP001341840">
    <property type="component" value="Unassembled WGS sequence"/>
</dbReference>
<name>A0ABU6XKS5_9FABA</name>
<evidence type="ECO:0000313" key="2">
    <source>
        <dbReference type="Proteomes" id="UP001341840"/>
    </source>
</evidence>